<feature type="transmembrane region" description="Helical" evidence="1">
    <location>
        <begin position="535"/>
        <end position="563"/>
    </location>
</feature>
<dbReference type="RefSeq" id="WP_145818763.1">
    <property type="nucleotide sequence ID" value="NZ_AP023438.1"/>
</dbReference>
<dbReference type="InterPro" id="IPR027417">
    <property type="entry name" value="P-loop_NTPase"/>
</dbReference>
<feature type="transmembrane region" description="Helical" evidence="1">
    <location>
        <begin position="583"/>
        <end position="601"/>
    </location>
</feature>
<accession>A0A562WI46</accession>
<dbReference type="Pfam" id="PF05729">
    <property type="entry name" value="NACHT"/>
    <property type="match status" value="1"/>
</dbReference>
<keyword evidence="1" id="KW-0472">Membrane</keyword>
<dbReference type="AlphaFoldDB" id="A0A562WI46"/>
<dbReference type="InterPro" id="IPR007111">
    <property type="entry name" value="NACHT_NTPase"/>
</dbReference>
<organism evidence="3 4">
    <name type="scientific">Micromonospora sagamiensis</name>
    <dbReference type="NCBI Taxonomy" id="47875"/>
    <lineage>
        <taxon>Bacteria</taxon>
        <taxon>Bacillati</taxon>
        <taxon>Actinomycetota</taxon>
        <taxon>Actinomycetes</taxon>
        <taxon>Micromonosporales</taxon>
        <taxon>Micromonosporaceae</taxon>
        <taxon>Micromonospora</taxon>
    </lineage>
</organism>
<sequence>MMHGVRGRLRNAIRWVGYILLCGVLLAAMMWILVRAVAADGPEEFKRWGEWAAILAALSGSLGIIIQVWGKRARRVDPPVVDEDRIGRAVADLAGRIRRDWAEEAVRREVTRPAPVLVRWSSTGRPAAARQFVVDDQLGGEWHHFPLSGKTDEPNNDSNDIVAAFRSLPHRQLMVLGKPGAGKTVFAMLLTLGLIRRPAAGEPVPVLLSIHLWDAAELLDDFVACRLAEDYGDVLAAHGDPLAVARRLVEDQRVLPVLDGLDELPADAVAEAMDRLDLFAAAGRPLVVTCRGDEYEEAVARSRVLSRAAVVELASVEVEDAITYLSQPVPDPRWEPVFAHLRAHQDGPLAKALSTPLMVALARSTYQAGSTADPVDLLDVAQTAAGQRAVEARLMADFVPAVYAPRPRRLASDQSQAGVHYHPEKAQRWLTFLARHMSEHGVQDVGWWELSPLIRTVFVTLAGLLVTLMTALLFVPVFGPVFGLAVTAVAGLVTVVVVVQTGGPPQSIHAEETTPRSALSTERARAISRGVGGGALIGVAIGLLLAILLGLGIGYAVLLVAVLGGAYTLATALDHPWGSFLVARFWLGVTGRLPFGLPRFLEDAHRRGVLRQSGARYQFRHLILQEHLAGGASPLTAEPPSVTLAPQQADGHRPKQHQQRVRLCVASVGLAFLGLFVLSTGEWAPNYRSGDRPETIMDVSCGGAGGSPSCVEYVAGYQWPVGPGGRVDTTFTFPNRQRVIQFQGMGGEFRLLPSNDCANAVLRWQISIDGQLWRSGEVHATTGRLDTPRAAPQQAKTVVVSARRVDTEPCAAVLHWDRPTGQYRGVTSGFGPWG</sequence>
<evidence type="ECO:0000256" key="1">
    <source>
        <dbReference type="SAM" id="Phobius"/>
    </source>
</evidence>
<proteinExistence type="predicted"/>
<reference evidence="3 4" key="1">
    <citation type="submission" date="2019-07" db="EMBL/GenBank/DDBJ databases">
        <title>R&amp;d 2014.</title>
        <authorList>
            <person name="Klenk H.-P."/>
        </authorList>
    </citation>
    <scope>NUCLEOTIDE SEQUENCE [LARGE SCALE GENOMIC DNA]</scope>
    <source>
        <strain evidence="3 4">DSM 43912</strain>
    </source>
</reference>
<dbReference type="EMBL" id="VLLP01000001">
    <property type="protein sequence ID" value="TWJ29936.1"/>
    <property type="molecule type" value="Genomic_DNA"/>
</dbReference>
<feature type="transmembrane region" description="Helical" evidence="1">
    <location>
        <begin position="51"/>
        <end position="69"/>
    </location>
</feature>
<evidence type="ECO:0000259" key="2">
    <source>
        <dbReference type="Pfam" id="PF05729"/>
    </source>
</evidence>
<feature type="transmembrane region" description="Helical" evidence="1">
    <location>
        <begin position="481"/>
        <end position="499"/>
    </location>
</feature>
<evidence type="ECO:0000313" key="4">
    <source>
        <dbReference type="Proteomes" id="UP000319728"/>
    </source>
</evidence>
<protein>
    <submittedName>
        <fullName evidence="3">NACHT domain-containing protein</fullName>
    </submittedName>
</protein>
<evidence type="ECO:0000313" key="3">
    <source>
        <dbReference type="EMBL" id="TWJ29936.1"/>
    </source>
</evidence>
<feature type="transmembrane region" description="Helical" evidence="1">
    <location>
        <begin position="663"/>
        <end position="684"/>
    </location>
</feature>
<dbReference type="OrthoDB" id="419058at2"/>
<keyword evidence="1" id="KW-0812">Transmembrane</keyword>
<dbReference type="Gene3D" id="3.40.50.300">
    <property type="entry name" value="P-loop containing nucleotide triphosphate hydrolases"/>
    <property type="match status" value="1"/>
</dbReference>
<dbReference type="Proteomes" id="UP000319728">
    <property type="component" value="Unassembled WGS sequence"/>
</dbReference>
<feature type="transmembrane region" description="Helical" evidence="1">
    <location>
        <begin position="12"/>
        <end position="31"/>
    </location>
</feature>
<feature type="domain" description="NACHT" evidence="2">
    <location>
        <begin position="172"/>
        <end position="327"/>
    </location>
</feature>
<keyword evidence="4" id="KW-1185">Reference proteome</keyword>
<name>A0A562WI46_9ACTN</name>
<feature type="transmembrane region" description="Helical" evidence="1">
    <location>
        <begin position="453"/>
        <end position="475"/>
    </location>
</feature>
<comment type="caution">
    <text evidence="3">The sequence shown here is derived from an EMBL/GenBank/DDBJ whole genome shotgun (WGS) entry which is preliminary data.</text>
</comment>
<keyword evidence="1" id="KW-1133">Transmembrane helix</keyword>
<gene>
    <name evidence="3" type="ORF">JD81_03467</name>
</gene>
<dbReference type="SUPFAM" id="SSF52540">
    <property type="entry name" value="P-loop containing nucleoside triphosphate hydrolases"/>
    <property type="match status" value="1"/>
</dbReference>